<dbReference type="EMBL" id="CAJPDR010000179">
    <property type="protein sequence ID" value="CAF9924034.1"/>
    <property type="molecule type" value="Genomic_DNA"/>
</dbReference>
<reference evidence="1" key="1">
    <citation type="submission" date="2021-03" db="EMBL/GenBank/DDBJ databases">
        <authorList>
            <person name="Tagirdzhanova G."/>
        </authorList>
    </citation>
    <scope>NUCLEOTIDE SEQUENCE</scope>
</reference>
<organism evidence="1 2">
    <name type="scientific">Alectoria fallacina</name>
    <dbReference type="NCBI Taxonomy" id="1903189"/>
    <lineage>
        <taxon>Eukaryota</taxon>
        <taxon>Fungi</taxon>
        <taxon>Dikarya</taxon>
        <taxon>Ascomycota</taxon>
        <taxon>Pezizomycotina</taxon>
        <taxon>Lecanoromycetes</taxon>
        <taxon>OSLEUM clade</taxon>
        <taxon>Lecanoromycetidae</taxon>
        <taxon>Lecanorales</taxon>
        <taxon>Lecanorineae</taxon>
        <taxon>Parmeliaceae</taxon>
        <taxon>Alectoria</taxon>
    </lineage>
</organism>
<dbReference type="AlphaFoldDB" id="A0A8H3FGA2"/>
<protein>
    <submittedName>
        <fullName evidence="1">Uncharacterized protein</fullName>
    </submittedName>
</protein>
<name>A0A8H3FGA2_9LECA</name>
<keyword evidence="2" id="KW-1185">Reference proteome</keyword>
<evidence type="ECO:0000313" key="2">
    <source>
        <dbReference type="Proteomes" id="UP000664203"/>
    </source>
</evidence>
<sequence length="204" mass="22555">MRLLTNVTSLLSLNAVLDNNTSTNLSSNAEISLYSPRIPLNDTVYAKVREVLVDSTSATFREFQVTSTIGPTTNPELLLDVRLLFSSGIGTMYVEMTGIWGVWALPRYSVQPWPAGNNVLPSRIGMDIVFADELIKNAGYVGPYEAVDVKWPKGLPLGKEQPYYCFVMEGNRPDFVYVGVNNQRVMTHLPRVGETVDDDGSTTT</sequence>
<proteinExistence type="predicted"/>
<evidence type="ECO:0000313" key="1">
    <source>
        <dbReference type="EMBL" id="CAF9924034.1"/>
    </source>
</evidence>
<accession>A0A8H3FGA2</accession>
<gene>
    <name evidence="1" type="ORF">ALECFALPRED_002599</name>
</gene>
<dbReference type="Proteomes" id="UP000664203">
    <property type="component" value="Unassembled WGS sequence"/>
</dbReference>
<dbReference type="OrthoDB" id="5323734at2759"/>
<comment type="caution">
    <text evidence="1">The sequence shown here is derived from an EMBL/GenBank/DDBJ whole genome shotgun (WGS) entry which is preliminary data.</text>
</comment>